<dbReference type="HAMAP" id="MF_02088">
    <property type="entry name" value="Q_prec_transport"/>
    <property type="match status" value="1"/>
</dbReference>
<comment type="caution">
    <text evidence="2">The sequence shown here is derived from an EMBL/GenBank/DDBJ whole genome shotgun (WGS) entry which is preliminary data.</text>
</comment>
<evidence type="ECO:0000313" key="2">
    <source>
        <dbReference type="EMBL" id="OGE94505.1"/>
    </source>
</evidence>
<comment type="function">
    <text evidence="1">Involved in the import of queuosine (Q) precursors, required for Q precursor salvage.</text>
</comment>
<evidence type="ECO:0000256" key="1">
    <source>
        <dbReference type="HAMAP-Rule" id="MF_02088"/>
    </source>
</evidence>
<dbReference type="AlphaFoldDB" id="A0A1F5PX68"/>
<reference evidence="2 3" key="1">
    <citation type="journal article" date="2016" name="Nat. Commun.">
        <title>Thousands of microbial genomes shed light on interconnected biogeochemical processes in an aquifer system.</title>
        <authorList>
            <person name="Anantharaman K."/>
            <person name="Brown C.T."/>
            <person name="Hug L.A."/>
            <person name="Sharon I."/>
            <person name="Castelle C.J."/>
            <person name="Probst A.J."/>
            <person name="Thomas B.C."/>
            <person name="Singh A."/>
            <person name="Wilkins M.J."/>
            <person name="Karaoz U."/>
            <person name="Brodie E.L."/>
            <person name="Williams K.H."/>
            <person name="Hubbard S.S."/>
            <person name="Banfield J.F."/>
        </authorList>
    </citation>
    <scope>NUCLEOTIDE SEQUENCE [LARGE SCALE GENOMIC DNA]</scope>
</reference>
<sequence>MNNKIIIALTLYLTSLFAANTLGLKIMPFLFGSHLSVAVFSFPIVFLMTDVIGELYGKQIARGFVRAGLISTAIFIGYSLLSLWLPWSDDGLWAKEGYNLIFGVSGRIALASLVAFIIAEFQDVFTFFFVKENLGVKYFWLRSLLSNLWSQLLDSVLFMVIAFAGIYSTKTLISIIITWWLYKVFMGAIYTPLSYLGLRLLKDKQLV</sequence>
<keyword evidence="1" id="KW-0472">Membrane</keyword>
<dbReference type="GO" id="GO:0022857">
    <property type="term" value="F:transmembrane transporter activity"/>
    <property type="evidence" value="ECO:0007669"/>
    <property type="project" value="UniProtKB-UniRule"/>
</dbReference>
<dbReference type="InterPro" id="IPR003744">
    <property type="entry name" value="YhhQ"/>
</dbReference>
<keyword evidence="1" id="KW-1133">Transmembrane helix</keyword>
<keyword evidence="1" id="KW-0812">Transmembrane</keyword>
<dbReference type="Pfam" id="PF02592">
    <property type="entry name" value="Vut_1"/>
    <property type="match status" value="1"/>
</dbReference>
<feature type="transmembrane region" description="Helical" evidence="1">
    <location>
        <begin position="180"/>
        <end position="201"/>
    </location>
</feature>
<feature type="transmembrane region" description="Helical" evidence="1">
    <location>
        <begin position="151"/>
        <end position="168"/>
    </location>
</feature>
<comment type="similarity">
    <text evidence="1">Belongs to the vitamin uptake transporter (VUT/ECF) (TC 2.A.88) family. Q precursor transporter subfamily.</text>
</comment>
<organism evidence="2 3">
    <name type="scientific">Candidatus Doudnabacteria bacterium RIFCSPLOWO2_01_FULL_44_21</name>
    <dbReference type="NCBI Taxonomy" id="1817841"/>
    <lineage>
        <taxon>Bacteria</taxon>
        <taxon>Candidatus Doudnaibacteriota</taxon>
    </lineage>
</organism>
<dbReference type="Proteomes" id="UP000177281">
    <property type="component" value="Unassembled WGS sequence"/>
</dbReference>
<gene>
    <name evidence="2" type="ORF">A3B10_02525</name>
</gene>
<comment type="subcellular location">
    <subcellularLocation>
        <location evidence="1">Cell membrane</location>
        <topology evidence="1">Multi-pass membrane protein</topology>
    </subcellularLocation>
</comment>
<protein>
    <recommendedName>
        <fullName evidence="1">Probable queuosine precursor transporter</fullName>
        <shortName evidence="1">Q precursor transporter</shortName>
    </recommendedName>
</protein>
<dbReference type="GO" id="GO:0005886">
    <property type="term" value="C:plasma membrane"/>
    <property type="evidence" value="ECO:0007669"/>
    <property type="project" value="UniProtKB-SubCell"/>
</dbReference>
<proteinExistence type="inferred from homology"/>
<feature type="transmembrane region" description="Helical" evidence="1">
    <location>
        <begin position="64"/>
        <end position="87"/>
    </location>
</feature>
<dbReference type="NCBIfam" id="TIGR00697">
    <property type="entry name" value="queuosine precursor transporter"/>
    <property type="match status" value="1"/>
</dbReference>
<evidence type="ECO:0000313" key="3">
    <source>
        <dbReference type="Proteomes" id="UP000177281"/>
    </source>
</evidence>
<dbReference type="PANTHER" id="PTHR34300:SF2">
    <property type="entry name" value="QUEUOSINE PRECURSOR TRANSPORTER-RELATED"/>
    <property type="match status" value="1"/>
</dbReference>
<dbReference type="PANTHER" id="PTHR34300">
    <property type="entry name" value="QUEUOSINE PRECURSOR TRANSPORTER-RELATED"/>
    <property type="match status" value="1"/>
</dbReference>
<dbReference type="STRING" id="1817841.A3B10_02525"/>
<name>A0A1F5PX68_9BACT</name>
<feature type="transmembrane region" description="Helical" evidence="1">
    <location>
        <begin position="107"/>
        <end position="130"/>
    </location>
</feature>
<feature type="transmembrane region" description="Helical" evidence="1">
    <location>
        <begin position="28"/>
        <end position="52"/>
    </location>
</feature>
<accession>A0A1F5PX68</accession>
<dbReference type="EMBL" id="MFFB01000016">
    <property type="protein sequence ID" value="OGE94505.1"/>
    <property type="molecule type" value="Genomic_DNA"/>
</dbReference>
<keyword evidence="1" id="KW-1003">Cell membrane</keyword>
<keyword evidence="1" id="KW-0813">Transport</keyword>